<keyword evidence="5 6" id="KW-0482">Metalloprotease</keyword>
<organism evidence="8 9">
    <name type="scientific">Flavivirga rizhaonensis</name>
    <dbReference type="NCBI Taxonomy" id="2559571"/>
    <lineage>
        <taxon>Bacteria</taxon>
        <taxon>Pseudomonadati</taxon>
        <taxon>Bacteroidota</taxon>
        <taxon>Flavobacteriia</taxon>
        <taxon>Flavobacteriales</taxon>
        <taxon>Flavobacteriaceae</taxon>
        <taxon>Flavivirga</taxon>
    </lineage>
</organism>
<evidence type="ECO:0000259" key="7">
    <source>
        <dbReference type="Pfam" id="PF01435"/>
    </source>
</evidence>
<evidence type="ECO:0000256" key="4">
    <source>
        <dbReference type="ARBA" id="ARBA00022833"/>
    </source>
</evidence>
<comment type="caution">
    <text evidence="8">The sequence shown here is derived from an EMBL/GenBank/DDBJ whole genome shotgun (WGS) entry which is preliminary data.</text>
</comment>
<evidence type="ECO:0000256" key="2">
    <source>
        <dbReference type="ARBA" id="ARBA00022723"/>
    </source>
</evidence>
<name>A0A4S1E223_9FLAO</name>
<dbReference type="OrthoDB" id="910748at2"/>
<keyword evidence="9" id="KW-1185">Reference proteome</keyword>
<keyword evidence="1 6" id="KW-0645">Protease</keyword>
<dbReference type="GO" id="GO:0016020">
    <property type="term" value="C:membrane"/>
    <property type="evidence" value="ECO:0007669"/>
    <property type="project" value="TreeGrafter"/>
</dbReference>
<comment type="cofactor">
    <cofactor evidence="6">
        <name>Zn(2+)</name>
        <dbReference type="ChEBI" id="CHEBI:29105"/>
    </cofactor>
    <text evidence="6">Binds 1 zinc ion per subunit.</text>
</comment>
<evidence type="ECO:0000256" key="5">
    <source>
        <dbReference type="ARBA" id="ARBA00023049"/>
    </source>
</evidence>
<evidence type="ECO:0000256" key="6">
    <source>
        <dbReference type="RuleBase" id="RU003983"/>
    </source>
</evidence>
<dbReference type="Pfam" id="PF01435">
    <property type="entry name" value="Peptidase_M48"/>
    <property type="match status" value="1"/>
</dbReference>
<dbReference type="RefSeq" id="WP_135875115.1">
    <property type="nucleotide sequence ID" value="NZ_SRSO01000002.1"/>
</dbReference>
<keyword evidence="2" id="KW-0479">Metal-binding</keyword>
<dbReference type="InterPro" id="IPR001915">
    <property type="entry name" value="Peptidase_M48"/>
</dbReference>
<dbReference type="Gene3D" id="3.30.2010.10">
    <property type="entry name" value="Metalloproteases ('zincins'), catalytic domain"/>
    <property type="match status" value="1"/>
</dbReference>
<reference evidence="8 9" key="1">
    <citation type="submission" date="2019-04" db="EMBL/GenBank/DDBJ databases">
        <authorList>
            <person name="Liu A."/>
        </authorList>
    </citation>
    <scope>NUCLEOTIDE SEQUENCE [LARGE SCALE GENOMIC DNA]</scope>
    <source>
        <strain evidence="8 9">RZ03</strain>
    </source>
</reference>
<dbReference type="EMBL" id="SRSO01000002">
    <property type="protein sequence ID" value="TGV04393.1"/>
    <property type="molecule type" value="Genomic_DNA"/>
</dbReference>
<protein>
    <submittedName>
        <fullName evidence="8">Peptidase M48</fullName>
    </submittedName>
</protein>
<evidence type="ECO:0000256" key="3">
    <source>
        <dbReference type="ARBA" id="ARBA00022801"/>
    </source>
</evidence>
<feature type="domain" description="Peptidase M48" evidence="7">
    <location>
        <begin position="98"/>
        <end position="315"/>
    </location>
</feature>
<dbReference type="PANTHER" id="PTHR22726:SF1">
    <property type="entry name" value="METALLOENDOPEPTIDASE OMA1, MITOCHONDRIAL"/>
    <property type="match status" value="1"/>
</dbReference>
<gene>
    <name evidence="8" type="ORF">EM932_02400</name>
</gene>
<sequence length="440" mass="51793">MKYISVLACYFILFCSHSQNHQLIDTTDYKKREALIKQFKAKHELFNKQLKTSYKGKIRKEVLNFYKESNSQFLEIIENKKLLFEKGFQNYIDSLCLKLKQKNPKLKNENISLYLAKNPSPNAFNIGDGTIILNIGLFSFFQNEYQLLSVISHEVAHQVLEHSKKSIEKRAHINTSVLSSSSNTSRSIKTGKYKRGTRSFNLLKDLLYADGEDRRQHEIEADSLGYILYRNMNLPKTEFTNALLLLKKYDSVPAIMVDSTIYTKLFDIPKQPFESHWLKNEDFKDYNYEFYKSKMDLDSLKDHPEIEERITKLKASFLELNSDTKSTQLPLNNSFNNLNQIAKQSSPENLYYLNEYGLSIYLILNRLETNFNGANHAYYKKWLGINFEAIHEAKKRYQLNRYVDRLAPNEQSLSYQRFLNFIWNLNLNEIKTIADYYNKS</sequence>
<dbReference type="InterPro" id="IPR051156">
    <property type="entry name" value="Mito/Outer_Membr_Metalloprot"/>
</dbReference>
<dbReference type="GO" id="GO:0051603">
    <property type="term" value="P:proteolysis involved in protein catabolic process"/>
    <property type="evidence" value="ECO:0007669"/>
    <property type="project" value="TreeGrafter"/>
</dbReference>
<dbReference type="PANTHER" id="PTHR22726">
    <property type="entry name" value="METALLOENDOPEPTIDASE OMA1"/>
    <property type="match status" value="1"/>
</dbReference>
<evidence type="ECO:0000313" key="9">
    <source>
        <dbReference type="Proteomes" id="UP000307602"/>
    </source>
</evidence>
<keyword evidence="3 6" id="KW-0378">Hydrolase</keyword>
<dbReference type="GO" id="GO:0004222">
    <property type="term" value="F:metalloendopeptidase activity"/>
    <property type="evidence" value="ECO:0007669"/>
    <property type="project" value="InterPro"/>
</dbReference>
<proteinExistence type="inferred from homology"/>
<evidence type="ECO:0000256" key="1">
    <source>
        <dbReference type="ARBA" id="ARBA00022670"/>
    </source>
</evidence>
<dbReference type="AlphaFoldDB" id="A0A4S1E223"/>
<keyword evidence="4 6" id="KW-0862">Zinc</keyword>
<comment type="similarity">
    <text evidence="6">Belongs to the peptidase M48 family.</text>
</comment>
<accession>A0A4S1E223</accession>
<dbReference type="Proteomes" id="UP000307602">
    <property type="component" value="Unassembled WGS sequence"/>
</dbReference>
<dbReference type="GO" id="GO:0046872">
    <property type="term" value="F:metal ion binding"/>
    <property type="evidence" value="ECO:0007669"/>
    <property type="project" value="UniProtKB-KW"/>
</dbReference>
<evidence type="ECO:0000313" key="8">
    <source>
        <dbReference type="EMBL" id="TGV04393.1"/>
    </source>
</evidence>